<dbReference type="PANTHER" id="PTHR30041">
    <property type="entry name" value="ARSENATE REDUCTASE"/>
    <property type="match status" value="1"/>
</dbReference>
<dbReference type="NCBIfam" id="TIGR01617">
    <property type="entry name" value="arsC_related"/>
    <property type="match status" value="1"/>
</dbReference>
<dbReference type="Proteomes" id="UP000325161">
    <property type="component" value="Chromosome"/>
</dbReference>
<evidence type="ECO:0000256" key="2">
    <source>
        <dbReference type="PROSITE-ProRule" id="PRU01282"/>
    </source>
</evidence>
<gene>
    <name evidence="3" type="ORF">FXN63_24665</name>
</gene>
<dbReference type="InterPro" id="IPR036249">
    <property type="entry name" value="Thioredoxin-like_sf"/>
</dbReference>
<protein>
    <submittedName>
        <fullName evidence="3">Arsenate reductase</fullName>
    </submittedName>
</protein>
<keyword evidence="4" id="KW-1185">Reference proteome</keyword>
<dbReference type="PROSITE" id="PS51353">
    <property type="entry name" value="ARSC"/>
    <property type="match status" value="1"/>
</dbReference>
<dbReference type="KEGG" id="pacr:FXN63_24665"/>
<dbReference type="Gene3D" id="3.40.30.10">
    <property type="entry name" value="Glutaredoxin"/>
    <property type="match status" value="1"/>
</dbReference>
<sequence length="118" mass="13069">MADVKVYGLKNCDTCKKARAWLDSAGVAHEFIDYRDHPVPADTLRAWADEVGGWEKLVNRASTTWRGLAEDRKQPADAAAWTALIAEYPALVRRPVLVRAGGEVSVGFKEAVWGPWFA</sequence>
<dbReference type="SUPFAM" id="SSF52833">
    <property type="entry name" value="Thioredoxin-like"/>
    <property type="match status" value="1"/>
</dbReference>
<dbReference type="AlphaFoldDB" id="A0A5C0B2C3"/>
<dbReference type="CDD" id="cd03035">
    <property type="entry name" value="ArsC_Yffb"/>
    <property type="match status" value="1"/>
</dbReference>
<dbReference type="Pfam" id="PF03960">
    <property type="entry name" value="ArsC"/>
    <property type="match status" value="1"/>
</dbReference>
<accession>A0A5C0B2C3</accession>
<dbReference type="InterPro" id="IPR006660">
    <property type="entry name" value="Arsenate_reductase-like"/>
</dbReference>
<reference evidence="3 4" key="1">
    <citation type="submission" date="2019-08" db="EMBL/GenBank/DDBJ databases">
        <title>Amphibian skin-associated Pigmentiphaga: genome sequence and occurrence across geography and hosts.</title>
        <authorList>
            <person name="Bletz M.C."/>
            <person name="Bunk B."/>
            <person name="Sproeer C."/>
            <person name="Biwer P."/>
            <person name="Reiter S."/>
            <person name="Rabemananjara F.C.E."/>
            <person name="Schulz S."/>
            <person name="Overmann J."/>
            <person name="Vences M."/>
        </authorList>
    </citation>
    <scope>NUCLEOTIDE SEQUENCE [LARGE SCALE GENOMIC DNA]</scope>
    <source>
        <strain evidence="3 4">Mada1488</strain>
    </source>
</reference>
<dbReference type="OrthoDB" id="9803749at2"/>
<dbReference type="RefSeq" id="WP_148818153.1">
    <property type="nucleotide sequence ID" value="NZ_CP043046.1"/>
</dbReference>
<dbReference type="EMBL" id="CP043046">
    <property type="protein sequence ID" value="QEI08682.1"/>
    <property type="molecule type" value="Genomic_DNA"/>
</dbReference>
<evidence type="ECO:0000256" key="1">
    <source>
        <dbReference type="ARBA" id="ARBA00007198"/>
    </source>
</evidence>
<evidence type="ECO:0000313" key="4">
    <source>
        <dbReference type="Proteomes" id="UP000325161"/>
    </source>
</evidence>
<comment type="similarity">
    <text evidence="1 2">Belongs to the ArsC family.</text>
</comment>
<organism evidence="3 4">
    <name type="scientific">Pigmentiphaga aceris</name>
    <dbReference type="NCBI Taxonomy" id="1940612"/>
    <lineage>
        <taxon>Bacteria</taxon>
        <taxon>Pseudomonadati</taxon>
        <taxon>Pseudomonadota</taxon>
        <taxon>Betaproteobacteria</taxon>
        <taxon>Burkholderiales</taxon>
        <taxon>Alcaligenaceae</taxon>
        <taxon>Pigmentiphaga</taxon>
    </lineage>
</organism>
<name>A0A5C0B2C3_9BURK</name>
<dbReference type="PANTHER" id="PTHR30041:SF8">
    <property type="entry name" value="PROTEIN YFFB"/>
    <property type="match status" value="1"/>
</dbReference>
<proteinExistence type="inferred from homology"/>
<dbReference type="InterPro" id="IPR006504">
    <property type="entry name" value="Tscrpt_reg_Spx/MgsR"/>
</dbReference>
<evidence type="ECO:0000313" key="3">
    <source>
        <dbReference type="EMBL" id="QEI08682.1"/>
    </source>
</evidence>